<organism evidence="1 2">
    <name type="scientific">Roseimicrobium gellanilyticum</name>
    <dbReference type="NCBI Taxonomy" id="748857"/>
    <lineage>
        <taxon>Bacteria</taxon>
        <taxon>Pseudomonadati</taxon>
        <taxon>Verrucomicrobiota</taxon>
        <taxon>Verrucomicrobiia</taxon>
        <taxon>Verrucomicrobiales</taxon>
        <taxon>Verrucomicrobiaceae</taxon>
        <taxon>Roseimicrobium</taxon>
    </lineage>
</organism>
<dbReference type="InterPro" id="IPR011990">
    <property type="entry name" value="TPR-like_helical_dom_sf"/>
</dbReference>
<evidence type="ECO:0000313" key="2">
    <source>
        <dbReference type="Proteomes" id="UP000253426"/>
    </source>
</evidence>
<reference evidence="1 2" key="1">
    <citation type="submission" date="2018-06" db="EMBL/GenBank/DDBJ databases">
        <title>Genomic Encyclopedia of Type Strains, Phase IV (KMG-IV): sequencing the most valuable type-strain genomes for metagenomic binning, comparative biology and taxonomic classification.</title>
        <authorList>
            <person name="Goeker M."/>
        </authorList>
    </citation>
    <scope>NUCLEOTIDE SEQUENCE [LARGE SCALE GENOMIC DNA]</scope>
    <source>
        <strain evidence="1 2">DSM 25532</strain>
    </source>
</reference>
<protein>
    <recommendedName>
        <fullName evidence="3">Tetratricopeptide repeat protein</fullName>
    </recommendedName>
</protein>
<dbReference type="RefSeq" id="WP_113960070.1">
    <property type="nucleotide sequence ID" value="NZ_QNRR01000007.1"/>
</dbReference>
<dbReference type="SUPFAM" id="SSF48452">
    <property type="entry name" value="TPR-like"/>
    <property type="match status" value="1"/>
</dbReference>
<name>A0A366HFV0_9BACT</name>
<dbReference type="Gene3D" id="1.25.40.10">
    <property type="entry name" value="Tetratricopeptide repeat domain"/>
    <property type="match status" value="1"/>
</dbReference>
<sequence length="122" mass="13924">MRAIFALAAALDLADGYLTLKMWADASDTLRRIPKHWRRHPDVLDRRLVVYTGMEQWADGRRLAKSATVDYPMRADLWYRLAVIEAGDGDYDAAMEAVRHCIAADLDGRFDVANDEALKDIW</sequence>
<gene>
    <name evidence="1" type="ORF">DES53_107275</name>
</gene>
<accession>A0A366HFV0</accession>
<evidence type="ECO:0000313" key="1">
    <source>
        <dbReference type="EMBL" id="RBP41443.1"/>
    </source>
</evidence>
<keyword evidence="2" id="KW-1185">Reference proteome</keyword>
<dbReference type="Proteomes" id="UP000253426">
    <property type="component" value="Unassembled WGS sequence"/>
</dbReference>
<proteinExistence type="predicted"/>
<evidence type="ECO:0008006" key="3">
    <source>
        <dbReference type="Google" id="ProtNLM"/>
    </source>
</evidence>
<dbReference type="EMBL" id="QNRR01000007">
    <property type="protein sequence ID" value="RBP41443.1"/>
    <property type="molecule type" value="Genomic_DNA"/>
</dbReference>
<dbReference type="AlphaFoldDB" id="A0A366HFV0"/>
<comment type="caution">
    <text evidence="1">The sequence shown here is derived from an EMBL/GenBank/DDBJ whole genome shotgun (WGS) entry which is preliminary data.</text>
</comment>